<organism evidence="2 3">
    <name type="scientific">Micromonospora arborensis</name>
    <dbReference type="NCBI Taxonomy" id="2116518"/>
    <lineage>
        <taxon>Bacteria</taxon>
        <taxon>Bacillati</taxon>
        <taxon>Actinomycetota</taxon>
        <taxon>Actinomycetes</taxon>
        <taxon>Micromonosporales</taxon>
        <taxon>Micromonosporaceae</taxon>
        <taxon>Micromonospora</taxon>
    </lineage>
</organism>
<dbReference type="SUPFAM" id="SSF46955">
    <property type="entry name" value="Putative DNA-binding domain"/>
    <property type="match status" value="1"/>
</dbReference>
<gene>
    <name evidence="2" type="ORF">C7C45_04830</name>
</gene>
<evidence type="ECO:0000313" key="3">
    <source>
        <dbReference type="Proteomes" id="UP000248333"/>
    </source>
</evidence>
<accession>A0A318P0C1</accession>
<feature type="domain" description="Helix-turn-helix" evidence="1">
    <location>
        <begin position="14"/>
        <end position="61"/>
    </location>
</feature>
<evidence type="ECO:0000313" key="2">
    <source>
        <dbReference type="EMBL" id="PYC75196.1"/>
    </source>
</evidence>
<dbReference type="OrthoDB" id="9806994at2"/>
<dbReference type="RefSeq" id="WP_110562401.1">
    <property type="nucleotide sequence ID" value="NZ_PYBV01000005.1"/>
</dbReference>
<dbReference type="AlphaFoldDB" id="A0A318P0C1"/>
<keyword evidence="3" id="KW-1185">Reference proteome</keyword>
<comment type="caution">
    <text evidence="2">The sequence shown here is derived from an EMBL/GenBank/DDBJ whole genome shotgun (WGS) entry which is preliminary data.</text>
</comment>
<dbReference type="Pfam" id="PF12728">
    <property type="entry name" value="HTH_17"/>
    <property type="match status" value="1"/>
</dbReference>
<protein>
    <recommendedName>
        <fullName evidence="1">Helix-turn-helix domain-containing protein</fullName>
    </recommendedName>
</protein>
<reference evidence="2 3" key="1">
    <citation type="submission" date="2018-03" db="EMBL/GenBank/DDBJ databases">
        <title>Bioinformatic expansion and discovery of thiopeptide antibiotics.</title>
        <authorList>
            <person name="Schwalen C.J."/>
            <person name="Hudson G.A."/>
            <person name="Mitchell D.A."/>
        </authorList>
    </citation>
    <scope>NUCLEOTIDE SEQUENCE [LARGE SCALE GENOMIC DNA]</scope>
    <source>
        <strain evidence="2 3">NRRL 8041</strain>
    </source>
</reference>
<sequence length="64" mass="7037">MKTTTINGVEYVETNQAAAMLGLSARTLINARSEGRPHVPYIKHLGRVLYRLADVEALAARDGR</sequence>
<dbReference type="InterPro" id="IPR041657">
    <property type="entry name" value="HTH_17"/>
</dbReference>
<dbReference type="InterPro" id="IPR009061">
    <property type="entry name" value="DNA-bd_dom_put_sf"/>
</dbReference>
<name>A0A318P0C1_9ACTN</name>
<proteinExistence type="predicted"/>
<dbReference type="Proteomes" id="UP000248333">
    <property type="component" value="Unassembled WGS sequence"/>
</dbReference>
<dbReference type="EMBL" id="PYBV01000005">
    <property type="protein sequence ID" value="PYC75196.1"/>
    <property type="molecule type" value="Genomic_DNA"/>
</dbReference>
<evidence type="ECO:0000259" key="1">
    <source>
        <dbReference type="Pfam" id="PF12728"/>
    </source>
</evidence>